<sequence length="186" mass="18521">MRFAHFAVTAPMIALVAGSTSSSSSSSSSTTTSTSSDNEACANSCAQQALLSSPASITAIDQCATLATDEIALGKCLCTAGSFISDTVTCMQSSCPATATELKSECSFFTGDGDGGPSSSPSSSASGSGTASPPKQGAGLLGSLFKDAQNAPSSAPSTDQDKDNGVRGQPAAAVALVCHKKCKWWN</sequence>
<evidence type="ECO:0000256" key="1">
    <source>
        <dbReference type="SAM" id="MobiDB-lite"/>
    </source>
</evidence>
<feature type="chain" id="PRO_5007861744" description="Extracellular membrane protein CFEM domain-containing protein" evidence="2">
    <location>
        <begin position="19"/>
        <end position="186"/>
    </location>
</feature>
<gene>
    <name evidence="3" type="ORF">EXIGLDRAFT_746876</name>
</gene>
<feature type="signal peptide" evidence="2">
    <location>
        <begin position="1"/>
        <end position="18"/>
    </location>
</feature>
<name>A0A165LK98_EXIGL</name>
<keyword evidence="4" id="KW-1185">Reference proteome</keyword>
<feature type="compositionally biased region" description="Low complexity" evidence="1">
    <location>
        <begin position="112"/>
        <end position="134"/>
    </location>
</feature>
<evidence type="ECO:0008006" key="5">
    <source>
        <dbReference type="Google" id="ProtNLM"/>
    </source>
</evidence>
<evidence type="ECO:0000313" key="3">
    <source>
        <dbReference type="EMBL" id="KZV97964.1"/>
    </source>
</evidence>
<feature type="region of interest" description="Disordered" evidence="1">
    <location>
        <begin position="112"/>
        <end position="169"/>
    </location>
</feature>
<dbReference type="Proteomes" id="UP000077266">
    <property type="component" value="Unassembled WGS sequence"/>
</dbReference>
<reference evidence="3 4" key="1">
    <citation type="journal article" date="2016" name="Mol. Biol. Evol.">
        <title>Comparative Genomics of Early-Diverging Mushroom-Forming Fungi Provides Insights into the Origins of Lignocellulose Decay Capabilities.</title>
        <authorList>
            <person name="Nagy L.G."/>
            <person name="Riley R."/>
            <person name="Tritt A."/>
            <person name="Adam C."/>
            <person name="Daum C."/>
            <person name="Floudas D."/>
            <person name="Sun H."/>
            <person name="Yadav J.S."/>
            <person name="Pangilinan J."/>
            <person name="Larsson K.H."/>
            <person name="Matsuura K."/>
            <person name="Barry K."/>
            <person name="Labutti K."/>
            <person name="Kuo R."/>
            <person name="Ohm R.A."/>
            <person name="Bhattacharya S.S."/>
            <person name="Shirouzu T."/>
            <person name="Yoshinaga Y."/>
            <person name="Martin F.M."/>
            <person name="Grigoriev I.V."/>
            <person name="Hibbett D.S."/>
        </authorList>
    </citation>
    <scope>NUCLEOTIDE SEQUENCE [LARGE SCALE GENOMIC DNA]</scope>
    <source>
        <strain evidence="3 4">HHB12029</strain>
    </source>
</reference>
<accession>A0A165LK98</accession>
<organism evidence="3 4">
    <name type="scientific">Exidia glandulosa HHB12029</name>
    <dbReference type="NCBI Taxonomy" id="1314781"/>
    <lineage>
        <taxon>Eukaryota</taxon>
        <taxon>Fungi</taxon>
        <taxon>Dikarya</taxon>
        <taxon>Basidiomycota</taxon>
        <taxon>Agaricomycotina</taxon>
        <taxon>Agaricomycetes</taxon>
        <taxon>Auriculariales</taxon>
        <taxon>Exidiaceae</taxon>
        <taxon>Exidia</taxon>
    </lineage>
</organism>
<evidence type="ECO:0000313" key="4">
    <source>
        <dbReference type="Proteomes" id="UP000077266"/>
    </source>
</evidence>
<dbReference type="AlphaFoldDB" id="A0A165LK98"/>
<evidence type="ECO:0000256" key="2">
    <source>
        <dbReference type="SAM" id="SignalP"/>
    </source>
</evidence>
<dbReference type="InParanoid" id="A0A165LK98"/>
<protein>
    <recommendedName>
        <fullName evidence="5">Extracellular membrane protein CFEM domain-containing protein</fullName>
    </recommendedName>
</protein>
<keyword evidence="2" id="KW-0732">Signal</keyword>
<dbReference type="EMBL" id="KV425924">
    <property type="protein sequence ID" value="KZV97964.1"/>
    <property type="molecule type" value="Genomic_DNA"/>
</dbReference>
<proteinExistence type="predicted"/>